<dbReference type="SUPFAM" id="SSF102522">
    <property type="entry name" value="Bacterial fluorinating enzyme, N-terminal domain"/>
    <property type="match status" value="1"/>
</dbReference>
<evidence type="ECO:0000313" key="5">
    <source>
        <dbReference type="EMBL" id="TXF88349.1"/>
    </source>
</evidence>
<evidence type="ECO:0000256" key="2">
    <source>
        <dbReference type="ARBA" id="ARBA00024035"/>
    </source>
</evidence>
<reference evidence="5 6" key="1">
    <citation type="submission" date="2019-08" db="EMBL/GenBank/DDBJ databases">
        <title>Lewinella sp. strain SSH13 Genome sequencing and assembly.</title>
        <authorList>
            <person name="Kim I."/>
        </authorList>
    </citation>
    <scope>NUCLEOTIDE SEQUENCE [LARGE SCALE GENOMIC DNA]</scope>
    <source>
        <strain evidence="5 6">SSH13</strain>
    </source>
</reference>
<dbReference type="PANTHER" id="PTHR35092:SF1">
    <property type="entry name" value="CHLORINASE MJ1651"/>
    <property type="match status" value="1"/>
</dbReference>
<gene>
    <name evidence="5" type="ORF">FUA23_15325</name>
</gene>
<dbReference type="InterPro" id="IPR046469">
    <property type="entry name" value="SAM_HAT_N"/>
</dbReference>
<sequence>MRSANRIPRSSGFPSTSICYLCPSTKAHLLPTPLLTLTTDFGREDFHLPRLKAHLFAAHRDLQIIDVSHDVPTYDIVRAAFIFNRVWRHYPEGTIHLISVNDYYQPRGRFLAIRHERQYFIGPDNGIFSLIFSRMPTETFVLDGYKKTDALSTIYARAVAHVARNKPFLEIGLPATRFTERLAFQPVIGPNYIRGAVVFIDRFDNVTTNITRERFEEVGRGRGFKLLIKRMEPIDGLSFRYHDVPEGEPLCRFNSDGLLEVAVNLGKASTLLGIRVEDMVQVEFY</sequence>
<dbReference type="EMBL" id="VOXD01000024">
    <property type="protein sequence ID" value="TXF88349.1"/>
    <property type="molecule type" value="Genomic_DNA"/>
</dbReference>
<dbReference type="Gene3D" id="2.40.30.90">
    <property type="entry name" value="Bacterial fluorinating enzyme like"/>
    <property type="match status" value="1"/>
</dbReference>
<dbReference type="PIRSF" id="PIRSF006779">
    <property type="entry name" value="UCP006779"/>
    <property type="match status" value="1"/>
</dbReference>
<dbReference type="InterPro" id="IPR046470">
    <property type="entry name" value="SAM_HAT_C"/>
</dbReference>
<evidence type="ECO:0000313" key="6">
    <source>
        <dbReference type="Proteomes" id="UP000321907"/>
    </source>
</evidence>
<evidence type="ECO:0000259" key="3">
    <source>
        <dbReference type="Pfam" id="PF01887"/>
    </source>
</evidence>
<proteinExistence type="inferred from homology"/>
<dbReference type="OrthoDB" id="9792195at2"/>
<feature type="domain" description="S-adenosyl-l-methionine hydroxide adenosyltransferase N-terminal" evidence="3">
    <location>
        <begin position="35"/>
        <end position="172"/>
    </location>
</feature>
<comment type="caution">
    <text evidence="5">The sequence shown here is derived from an EMBL/GenBank/DDBJ whole genome shotgun (WGS) entry which is preliminary data.</text>
</comment>
<comment type="similarity">
    <text evidence="2">Belongs to the SAM hydrolase / SAM-dependent halogenase family.</text>
</comment>
<dbReference type="InterPro" id="IPR023227">
    <property type="entry name" value="SAM_OH_AdoTrfase_C_sf"/>
</dbReference>
<organism evidence="5 6">
    <name type="scientific">Neolewinella aurantiaca</name>
    <dbReference type="NCBI Taxonomy" id="2602767"/>
    <lineage>
        <taxon>Bacteria</taxon>
        <taxon>Pseudomonadati</taxon>
        <taxon>Bacteroidota</taxon>
        <taxon>Saprospiria</taxon>
        <taxon>Saprospirales</taxon>
        <taxon>Lewinellaceae</taxon>
        <taxon>Neolewinella</taxon>
    </lineage>
</organism>
<evidence type="ECO:0000256" key="1">
    <source>
        <dbReference type="ARBA" id="ARBA00022691"/>
    </source>
</evidence>
<feature type="domain" description="S-adenosyl-l-methionine hydroxide adenosyltransferase C-terminal" evidence="4">
    <location>
        <begin position="195"/>
        <end position="280"/>
    </location>
</feature>
<dbReference type="Proteomes" id="UP000321907">
    <property type="component" value="Unassembled WGS sequence"/>
</dbReference>
<dbReference type="InterPro" id="IPR002747">
    <property type="entry name" value="SAM_OH_AdoTrfase"/>
</dbReference>
<dbReference type="InterPro" id="IPR023228">
    <property type="entry name" value="SAM_OH_AdoTrfase_N_sf"/>
</dbReference>
<dbReference type="AlphaFoldDB" id="A0A5C7FPJ2"/>
<accession>A0A5C7FPJ2</accession>
<dbReference type="Pfam" id="PF20257">
    <property type="entry name" value="SAM_HAT_C"/>
    <property type="match status" value="1"/>
</dbReference>
<evidence type="ECO:0000259" key="4">
    <source>
        <dbReference type="Pfam" id="PF20257"/>
    </source>
</evidence>
<name>A0A5C7FPJ2_9BACT</name>
<protein>
    <submittedName>
        <fullName evidence="5">SAM-dependent chlorinase/fluorinase</fullName>
    </submittedName>
</protein>
<dbReference type="Gene3D" id="3.40.50.10790">
    <property type="entry name" value="S-adenosyl-l-methionine hydroxide adenosyltransferase, N-terminal"/>
    <property type="match status" value="1"/>
</dbReference>
<keyword evidence="6" id="KW-1185">Reference proteome</keyword>
<dbReference type="SUPFAM" id="SSF101852">
    <property type="entry name" value="Bacterial fluorinating enzyme, C-terminal domain"/>
    <property type="match status" value="1"/>
</dbReference>
<dbReference type="Pfam" id="PF01887">
    <property type="entry name" value="SAM_HAT_N"/>
    <property type="match status" value="1"/>
</dbReference>
<dbReference type="PANTHER" id="PTHR35092">
    <property type="entry name" value="CHLORINASE MJ1651"/>
    <property type="match status" value="1"/>
</dbReference>
<keyword evidence="1" id="KW-0949">S-adenosyl-L-methionine</keyword>